<proteinExistence type="predicted"/>
<name>A0AAV7USL8_PLEWA</name>
<feature type="region of interest" description="Disordered" evidence="1">
    <location>
        <begin position="57"/>
        <end position="80"/>
    </location>
</feature>
<dbReference type="Proteomes" id="UP001066276">
    <property type="component" value="Chromosome 2_2"/>
</dbReference>
<sequence length="80" mass="8110">MQVSVCVSADVVTDVPRPRVVRQNEEGGVVPKVLGVFSPWCRNAATAALLCLPAAGPGDSPETAASLPGAGPVSCPDLRV</sequence>
<organism evidence="2 3">
    <name type="scientific">Pleurodeles waltl</name>
    <name type="common">Iberian ribbed newt</name>
    <dbReference type="NCBI Taxonomy" id="8319"/>
    <lineage>
        <taxon>Eukaryota</taxon>
        <taxon>Metazoa</taxon>
        <taxon>Chordata</taxon>
        <taxon>Craniata</taxon>
        <taxon>Vertebrata</taxon>
        <taxon>Euteleostomi</taxon>
        <taxon>Amphibia</taxon>
        <taxon>Batrachia</taxon>
        <taxon>Caudata</taxon>
        <taxon>Salamandroidea</taxon>
        <taxon>Salamandridae</taxon>
        <taxon>Pleurodelinae</taxon>
        <taxon>Pleurodeles</taxon>
    </lineage>
</organism>
<evidence type="ECO:0000313" key="3">
    <source>
        <dbReference type="Proteomes" id="UP001066276"/>
    </source>
</evidence>
<dbReference type="EMBL" id="JANPWB010000004">
    <property type="protein sequence ID" value="KAJ1192070.1"/>
    <property type="molecule type" value="Genomic_DNA"/>
</dbReference>
<evidence type="ECO:0000313" key="2">
    <source>
        <dbReference type="EMBL" id="KAJ1192070.1"/>
    </source>
</evidence>
<gene>
    <name evidence="2" type="ORF">NDU88_001382</name>
</gene>
<keyword evidence="3" id="KW-1185">Reference proteome</keyword>
<accession>A0AAV7USL8</accession>
<reference evidence="2" key="1">
    <citation type="journal article" date="2022" name="bioRxiv">
        <title>Sequencing and chromosome-scale assembly of the giantPleurodeles waltlgenome.</title>
        <authorList>
            <person name="Brown T."/>
            <person name="Elewa A."/>
            <person name="Iarovenko S."/>
            <person name="Subramanian E."/>
            <person name="Araus A.J."/>
            <person name="Petzold A."/>
            <person name="Susuki M."/>
            <person name="Suzuki K.-i.T."/>
            <person name="Hayashi T."/>
            <person name="Toyoda A."/>
            <person name="Oliveira C."/>
            <person name="Osipova E."/>
            <person name="Leigh N.D."/>
            <person name="Simon A."/>
            <person name="Yun M.H."/>
        </authorList>
    </citation>
    <scope>NUCLEOTIDE SEQUENCE</scope>
    <source>
        <strain evidence="2">20211129_DDA</strain>
        <tissue evidence="2">Liver</tissue>
    </source>
</reference>
<comment type="caution">
    <text evidence="2">The sequence shown here is derived from an EMBL/GenBank/DDBJ whole genome shotgun (WGS) entry which is preliminary data.</text>
</comment>
<protein>
    <submittedName>
        <fullName evidence="2">Uncharacterized protein</fullName>
    </submittedName>
</protein>
<evidence type="ECO:0000256" key="1">
    <source>
        <dbReference type="SAM" id="MobiDB-lite"/>
    </source>
</evidence>
<dbReference type="AlphaFoldDB" id="A0AAV7USL8"/>